<dbReference type="InterPro" id="IPR036416">
    <property type="entry name" value="Pept_tRNA_hydro_sf"/>
</dbReference>
<dbReference type="EC" id="3.1.1.29" evidence="1"/>
<gene>
    <name evidence="6" type="primary">PTH1</name>
    <name evidence="6" type="synonym">pth</name>
    <name evidence="6" type="synonym">spoVC</name>
</gene>
<accession>A0A075HG49</accession>
<dbReference type="PANTHER" id="PTHR17224:SF1">
    <property type="entry name" value="PEPTIDYL-TRNA HYDROLASE"/>
    <property type="match status" value="1"/>
</dbReference>
<dbReference type="GO" id="GO:0000049">
    <property type="term" value="F:tRNA binding"/>
    <property type="evidence" value="ECO:0007669"/>
    <property type="project" value="UniProtKB-KW"/>
</dbReference>
<keyword evidence="3 6" id="KW-0378">Hydrolase</keyword>
<dbReference type="GO" id="GO:0004045">
    <property type="term" value="F:peptidyl-tRNA hydrolase activity"/>
    <property type="evidence" value="ECO:0007669"/>
    <property type="project" value="UniProtKB-EC"/>
</dbReference>
<dbReference type="InterPro" id="IPR001328">
    <property type="entry name" value="Pept_tRNA_hydro"/>
</dbReference>
<evidence type="ECO:0000256" key="3">
    <source>
        <dbReference type="ARBA" id="ARBA00022801"/>
    </source>
</evidence>
<organism evidence="6">
    <name type="scientific">uncultured marine thaumarchaeote KM3_66_E06</name>
    <dbReference type="NCBI Taxonomy" id="1456228"/>
    <lineage>
        <taxon>Archaea</taxon>
        <taxon>Nitrososphaerota</taxon>
        <taxon>environmental samples</taxon>
    </lineage>
</organism>
<dbReference type="NCBIfam" id="TIGR00447">
    <property type="entry name" value="pth"/>
    <property type="match status" value="1"/>
</dbReference>
<evidence type="ECO:0000313" key="6">
    <source>
        <dbReference type="EMBL" id="AIF14180.1"/>
    </source>
</evidence>
<evidence type="ECO:0000256" key="5">
    <source>
        <dbReference type="ARBA" id="ARBA00038063"/>
    </source>
</evidence>
<dbReference type="CDD" id="cd00462">
    <property type="entry name" value="PTH"/>
    <property type="match status" value="1"/>
</dbReference>
<dbReference type="EMBL" id="KF900994">
    <property type="protein sequence ID" value="AIF14180.1"/>
    <property type="molecule type" value="Genomic_DNA"/>
</dbReference>
<dbReference type="PROSITE" id="PS01195">
    <property type="entry name" value="PEPT_TRNA_HYDROL_1"/>
    <property type="match status" value="1"/>
</dbReference>
<keyword evidence="4" id="KW-0694">RNA-binding</keyword>
<dbReference type="AlphaFoldDB" id="A0A075HG49"/>
<protein>
    <recommendedName>
        <fullName evidence="1">peptidyl-tRNA hydrolase</fullName>
        <ecNumber evidence="1">3.1.1.29</ecNumber>
    </recommendedName>
</protein>
<dbReference type="Pfam" id="PF01195">
    <property type="entry name" value="Pept_tRNA_hydro"/>
    <property type="match status" value="1"/>
</dbReference>
<dbReference type="SUPFAM" id="SSF53178">
    <property type="entry name" value="Peptidyl-tRNA hydrolase-like"/>
    <property type="match status" value="1"/>
</dbReference>
<dbReference type="InterPro" id="IPR018171">
    <property type="entry name" value="Pept_tRNA_hydro_CS"/>
</dbReference>
<dbReference type="PANTHER" id="PTHR17224">
    <property type="entry name" value="PEPTIDYL-TRNA HYDROLASE"/>
    <property type="match status" value="1"/>
</dbReference>
<evidence type="ECO:0000256" key="1">
    <source>
        <dbReference type="ARBA" id="ARBA00013260"/>
    </source>
</evidence>
<sequence>MARVFDWLTGRAKREPKGPPPLLLVGIGNPGEKYAGTRHNIGFACIDLLADRFAIRLNDKRKEAVLGQGTIADKPVVLAKPRTFVNRSGAAARYLATRFGTKPPDMLVLVDDLDLPVGNMRIRKSGGSGGHNGLNSINRDLTTQDYPRLRIGISRPAHGAIEHVLGGFTPAEQESLDEALAQAIKAVEAWVAHGTDFAMNHFN</sequence>
<proteinExistence type="inferred from homology"/>
<dbReference type="FunFam" id="3.40.50.1470:FF:000001">
    <property type="entry name" value="Peptidyl-tRNA hydrolase"/>
    <property type="match status" value="1"/>
</dbReference>
<dbReference type="Gene3D" id="3.40.50.1470">
    <property type="entry name" value="Peptidyl-tRNA hydrolase"/>
    <property type="match status" value="1"/>
</dbReference>
<dbReference type="HAMAP" id="MF_00083">
    <property type="entry name" value="Pept_tRNA_hydro_bact"/>
    <property type="match status" value="1"/>
</dbReference>
<evidence type="ECO:0000256" key="2">
    <source>
        <dbReference type="ARBA" id="ARBA00022555"/>
    </source>
</evidence>
<reference evidence="6" key="1">
    <citation type="journal article" date="2014" name="Genome Biol. Evol.">
        <title>Pangenome evidence for extensive interdomain horizontal transfer affecting lineage core and shell genes in uncultured planktonic thaumarchaeota and euryarchaeota.</title>
        <authorList>
            <person name="Deschamps P."/>
            <person name="Zivanovic Y."/>
            <person name="Moreira D."/>
            <person name="Rodriguez-Valera F."/>
            <person name="Lopez-Garcia P."/>
        </authorList>
    </citation>
    <scope>NUCLEOTIDE SEQUENCE</scope>
</reference>
<evidence type="ECO:0000256" key="4">
    <source>
        <dbReference type="ARBA" id="ARBA00022884"/>
    </source>
</evidence>
<comment type="similarity">
    <text evidence="5">Belongs to the PTH family.</text>
</comment>
<keyword evidence="2" id="KW-0820">tRNA-binding</keyword>
<name>A0A075HG49_9ARCH</name>